<evidence type="ECO:0000313" key="17">
    <source>
        <dbReference type="EMBL" id="HIQ62691.1"/>
    </source>
</evidence>
<evidence type="ECO:0000256" key="1">
    <source>
        <dbReference type="ARBA" id="ARBA00004496"/>
    </source>
</evidence>
<dbReference type="Gene3D" id="3.90.1150.50">
    <property type="entry name" value="Transcription-repair-coupling factor, D7 domain"/>
    <property type="match status" value="1"/>
</dbReference>
<name>A0A9D1CI31_9FIRM</name>
<dbReference type="HAMAP" id="MF_00969">
    <property type="entry name" value="TRCF"/>
    <property type="match status" value="1"/>
</dbReference>
<evidence type="ECO:0000256" key="14">
    <source>
        <dbReference type="SAM" id="MobiDB-lite"/>
    </source>
</evidence>
<dbReference type="GO" id="GO:0003684">
    <property type="term" value="F:damaged DNA binding"/>
    <property type="evidence" value="ECO:0007669"/>
    <property type="project" value="InterPro"/>
</dbReference>
<evidence type="ECO:0000256" key="2">
    <source>
        <dbReference type="ARBA" id="ARBA00022490"/>
    </source>
</evidence>
<dbReference type="InterPro" id="IPR041471">
    <property type="entry name" value="UvrB_inter"/>
</dbReference>
<evidence type="ECO:0000259" key="15">
    <source>
        <dbReference type="PROSITE" id="PS51192"/>
    </source>
</evidence>
<dbReference type="InterPro" id="IPR003711">
    <property type="entry name" value="CarD-like/TRCF_RID"/>
</dbReference>
<reference evidence="17" key="2">
    <citation type="journal article" date="2021" name="PeerJ">
        <title>Extensive microbial diversity within the chicken gut microbiome revealed by metagenomics and culture.</title>
        <authorList>
            <person name="Gilroy R."/>
            <person name="Ravi A."/>
            <person name="Getino M."/>
            <person name="Pursley I."/>
            <person name="Horton D.L."/>
            <person name="Alikhan N.F."/>
            <person name="Baker D."/>
            <person name="Gharbi K."/>
            <person name="Hall N."/>
            <person name="Watson M."/>
            <person name="Adriaenssens E.M."/>
            <person name="Foster-Nyarko E."/>
            <person name="Jarju S."/>
            <person name="Secka A."/>
            <person name="Antonio M."/>
            <person name="Oren A."/>
            <person name="Chaudhuri R.R."/>
            <person name="La Ragione R."/>
            <person name="Hildebrand F."/>
            <person name="Pallen M.J."/>
        </authorList>
    </citation>
    <scope>NUCLEOTIDE SEQUENCE</scope>
    <source>
        <strain evidence="17">ChiHile30-977</strain>
    </source>
</reference>
<dbReference type="GO" id="GO:0006355">
    <property type="term" value="P:regulation of DNA-templated transcription"/>
    <property type="evidence" value="ECO:0007669"/>
    <property type="project" value="UniProtKB-UniRule"/>
</dbReference>
<comment type="function">
    <text evidence="13">Couples transcription and DNA repair by recognizing RNA polymerase (RNAP) stalled at DNA lesions. Mediates ATP-dependent release of RNAP and its truncated transcript from the DNA, and recruitment of nucleotide excision repair machinery to the damaged site.</text>
</comment>
<comment type="similarity">
    <text evidence="10 13">In the N-terminal section; belongs to the UvrB family.</text>
</comment>
<dbReference type="SMART" id="SM00487">
    <property type="entry name" value="DEXDc"/>
    <property type="match status" value="1"/>
</dbReference>
<evidence type="ECO:0000256" key="5">
    <source>
        <dbReference type="ARBA" id="ARBA00022801"/>
    </source>
</evidence>
<keyword evidence="5 13" id="KW-0378">Hydrolase</keyword>
<dbReference type="PROSITE" id="PS51194">
    <property type="entry name" value="HELICASE_CTER"/>
    <property type="match status" value="1"/>
</dbReference>
<dbReference type="CDD" id="cd17991">
    <property type="entry name" value="DEXHc_TRCF"/>
    <property type="match status" value="1"/>
</dbReference>
<keyword evidence="7 13" id="KW-0067">ATP-binding</keyword>
<dbReference type="EMBL" id="DVFI01000054">
    <property type="protein sequence ID" value="HIQ62691.1"/>
    <property type="molecule type" value="Genomic_DNA"/>
</dbReference>
<dbReference type="SMART" id="SM01058">
    <property type="entry name" value="CarD_TRCF"/>
    <property type="match status" value="1"/>
</dbReference>
<dbReference type="PANTHER" id="PTHR47964">
    <property type="entry name" value="ATP-DEPENDENT DNA HELICASE HOMOLOG RECG, CHLOROPLASTIC"/>
    <property type="match status" value="1"/>
</dbReference>
<dbReference type="Proteomes" id="UP000886819">
    <property type="component" value="Unassembled WGS sequence"/>
</dbReference>
<keyword evidence="2 13" id="KW-0963">Cytoplasm</keyword>
<keyword evidence="4 13" id="KW-0227">DNA damage</keyword>
<keyword evidence="6" id="KW-0347">Helicase</keyword>
<feature type="domain" description="Helicase C-terminal" evidence="16">
    <location>
        <begin position="882"/>
        <end position="1036"/>
    </location>
</feature>
<dbReference type="InterPro" id="IPR014001">
    <property type="entry name" value="Helicase_ATP-bd"/>
</dbReference>
<dbReference type="PROSITE" id="PS51192">
    <property type="entry name" value="HELICASE_ATP_BIND_1"/>
    <property type="match status" value="1"/>
</dbReference>
<dbReference type="Gene3D" id="3.40.50.300">
    <property type="entry name" value="P-loop containing nucleotide triphosphate hydrolases"/>
    <property type="match status" value="2"/>
</dbReference>
<dbReference type="AlphaFoldDB" id="A0A9D1CI31"/>
<dbReference type="FunFam" id="3.40.50.300:FF:000546">
    <property type="entry name" value="Transcription-repair-coupling factor"/>
    <property type="match status" value="1"/>
</dbReference>
<dbReference type="InterPro" id="IPR011545">
    <property type="entry name" value="DEAD/DEAH_box_helicase_dom"/>
</dbReference>
<dbReference type="EC" id="3.6.4.-" evidence="13"/>
<dbReference type="Pfam" id="PF17757">
    <property type="entry name" value="UvrB_inter"/>
    <property type="match status" value="1"/>
</dbReference>
<dbReference type="InterPro" id="IPR005118">
    <property type="entry name" value="TRCF_C"/>
</dbReference>
<dbReference type="GO" id="GO:0003678">
    <property type="term" value="F:DNA helicase activity"/>
    <property type="evidence" value="ECO:0007669"/>
    <property type="project" value="TreeGrafter"/>
</dbReference>
<evidence type="ECO:0000256" key="8">
    <source>
        <dbReference type="ARBA" id="ARBA00023125"/>
    </source>
</evidence>
<dbReference type="Pfam" id="PF02559">
    <property type="entry name" value="CarD_TRCF_RID"/>
    <property type="match status" value="1"/>
</dbReference>
<dbReference type="GO" id="GO:0005524">
    <property type="term" value="F:ATP binding"/>
    <property type="evidence" value="ECO:0007669"/>
    <property type="project" value="UniProtKB-UniRule"/>
</dbReference>
<organism evidence="17 18">
    <name type="scientific">Candidatus Avichristensenella intestinipullorum</name>
    <dbReference type="NCBI Taxonomy" id="2840693"/>
    <lineage>
        <taxon>Bacteria</taxon>
        <taxon>Bacillati</taxon>
        <taxon>Bacillota</taxon>
        <taxon>Clostridia</taxon>
        <taxon>Candidatus Avichristensenella</taxon>
    </lineage>
</organism>
<evidence type="ECO:0000259" key="16">
    <source>
        <dbReference type="PROSITE" id="PS51194"/>
    </source>
</evidence>
<dbReference type="SUPFAM" id="SSF52540">
    <property type="entry name" value="P-loop containing nucleoside triphosphate hydrolases"/>
    <property type="match status" value="4"/>
</dbReference>
<evidence type="ECO:0000256" key="10">
    <source>
        <dbReference type="ARBA" id="ARBA00061104"/>
    </source>
</evidence>
<evidence type="ECO:0000256" key="9">
    <source>
        <dbReference type="ARBA" id="ARBA00023204"/>
    </source>
</evidence>
<dbReference type="SUPFAM" id="SSF143517">
    <property type="entry name" value="TRCF domain-like"/>
    <property type="match status" value="1"/>
</dbReference>
<evidence type="ECO:0000313" key="18">
    <source>
        <dbReference type="Proteomes" id="UP000886819"/>
    </source>
</evidence>
<dbReference type="Gene3D" id="2.40.10.170">
    <property type="match status" value="1"/>
</dbReference>
<feature type="domain" description="Helicase ATP-binding" evidence="15">
    <location>
        <begin position="700"/>
        <end position="861"/>
    </location>
</feature>
<comment type="similarity">
    <text evidence="11 13">In the C-terminal section; belongs to the helicase family. RecG subfamily.</text>
</comment>
<dbReference type="SUPFAM" id="SSF141259">
    <property type="entry name" value="CarD-like"/>
    <property type="match status" value="1"/>
</dbReference>
<keyword evidence="8 13" id="KW-0238">DNA-binding</keyword>
<dbReference type="InterPro" id="IPR001650">
    <property type="entry name" value="Helicase_C-like"/>
</dbReference>
<evidence type="ECO:0000256" key="7">
    <source>
        <dbReference type="ARBA" id="ARBA00022840"/>
    </source>
</evidence>
<protein>
    <recommendedName>
        <fullName evidence="12 13">Transcription-repair-coupling factor</fullName>
        <shortName evidence="13">TRCF</shortName>
        <ecNumber evidence="13">3.6.4.-</ecNumber>
    </recommendedName>
</protein>
<evidence type="ECO:0000256" key="11">
    <source>
        <dbReference type="ARBA" id="ARBA00061399"/>
    </source>
</evidence>
<dbReference type="SMART" id="SM00490">
    <property type="entry name" value="HELICc"/>
    <property type="match status" value="1"/>
</dbReference>
<reference evidence="17" key="1">
    <citation type="submission" date="2020-10" db="EMBL/GenBank/DDBJ databases">
        <authorList>
            <person name="Gilroy R."/>
        </authorList>
    </citation>
    <scope>NUCLEOTIDE SEQUENCE</scope>
    <source>
        <strain evidence="17">ChiHile30-977</strain>
    </source>
</reference>
<proteinExistence type="inferred from homology"/>
<comment type="caution">
    <text evidence="17">The sequence shown here is derived from an EMBL/GenBank/DDBJ whole genome shotgun (WGS) entry which is preliminary data.</text>
</comment>
<dbReference type="Pfam" id="PF03461">
    <property type="entry name" value="TRCF"/>
    <property type="match status" value="1"/>
</dbReference>
<accession>A0A9D1CI31</accession>
<keyword evidence="9 13" id="KW-0234">DNA repair</keyword>
<dbReference type="PANTHER" id="PTHR47964:SF1">
    <property type="entry name" value="ATP-DEPENDENT DNA HELICASE HOMOLOG RECG, CHLOROPLASTIC"/>
    <property type="match status" value="1"/>
</dbReference>
<dbReference type="Pfam" id="PF00270">
    <property type="entry name" value="DEAD"/>
    <property type="match status" value="1"/>
</dbReference>
<dbReference type="InterPro" id="IPR047112">
    <property type="entry name" value="RecG/Mfd"/>
</dbReference>
<sequence>MRDFFFTPLDGWDAYQKLREAVRESRLVTAFGMADGQKAHLAAALCRDTERPVLLVCANDAQAARCFDDMTQFLGQGVYLLPGREVALYHVSAASRELTFRRAETLWAAASGRARAVVTSVAALQHRLMPVESFRPFALSLSVGQRADMAQVAAALAGAGYERVERVDARGQFALRGGILDVFPPTGTDALRVEWFDDEVDSIRTLEVSTQRSTGNLRACELPPAAELLPGDRAQAAWAAESLSRALENALRRNGPARAPAHEGAEDAEDALPGLDALPDLDAWPDLDAQGGPGAADGPDTLPSLDALGGKARLNLRPGTPEDKLASRVGRCIEALREGAGFSNMEAYVPLLYPQTQTLADWLESPVVLLDEPDKLRDVCQARLAEFAESFKGALERGEAMPAQSELLLDDTALLSALTARGAVLLSTFLRTMGGLHPTEILRLEGTGATAYHNQFRELAADITTWREGGWRIALLSGGAARGARLRDHLEELGVRARLEEGEMDDLPPGQAVILPLSLSHGFLYPEIRLAVVADADMYGAAYRKRRTRRNAGERIAAFTDLAVGDYVVHESHGVGVYRGTVRLQSEGLWRDYLFIQYQGNDKLYVPTDQMDRVQRYIGSDSAPPRINRLGGNEWQRQKQKVKQSLRTMAFDLVRLYADRKATRGFAFSPDTAWQRQFEDNFPFEETPDQLQAIAEIKADMEAPTVMDRLLCGDVGYGKTEVALRAAFKAIMDGKQCAILAPTTILAQQHFHTILKRFEGFPVRADVISRFRTPQEQADILERLEEGKLDILVGTHRMLAKDVRFHDLGLLIVDEEQRFGVQHKETIKNIRRNVDVLTLSATPIPRTLHMSMVGIRDMSLLETPPEERYPVQTYVQEYSDGLVRDAVLREMQRGGQTYVLYNHVERIERFHARLRALVPEARIAIGHGQMREHALEDVMMDFYEGKYDVLLCTTIIESGLDIPNCNTLIVCEADHFGLSQLYQLRGRVGRSNRLAYAYLTVQPNKVLSETADKRLRAIREFTTFGSGFRIAMRDLEIRGAGNLLGAEQHGFLSTVGYDMYCKLMEETVREIRGEIGDTAAIETRVEYPVDAFLPAEYVPSDAQRIELYKRIASVRSREDCEDMVEEITDRYGDAPRQVGLLLDIALLKSYCNRLGIDWVGHTPGQVRMRFAEGAAPDLQRLFGAVMAADKRLVFSARKPVSLVLRAPGLAPEPLLAQTLAAMEKVTRAMEEKSPA</sequence>
<dbReference type="InterPro" id="IPR004576">
    <property type="entry name" value="Mfd"/>
</dbReference>
<evidence type="ECO:0000256" key="12">
    <source>
        <dbReference type="ARBA" id="ARBA00070128"/>
    </source>
</evidence>
<dbReference type="InterPro" id="IPR036101">
    <property type="entry name" value="CarD-like/TRCF_RID_sf"/>
</dbReference>
<evidence type="ECO:0000256" key="4">
    <source>
        <dbReference type="ARBA" id="ARBA00022763"/>
    </source>
</evidence>
<keyword evidence="3 13" id="KW-0547">Nucleotide-binding</keyword>
<dbReference type="GO" id="GO:0005737">
    <property type="term" value="C:cytoplasm"/>
    <property type="evidence" value="ECO:0007669"/>
    <property type="project" value="UniProtKB-SubCell"/>
</dbReference>
<comment type="subcellular location">
    <subcellularLocation>
        <location evidence="1 13">Cytoplasm</location>
    </subcellularLocation>
</comment>
<evidence type="ECO:0000256" key="3">
    <source>
        <dbReference type="ARBA" id="ARBA00022741"/>
    </source>
</evidence>
<evidence type="ECO:0000256" key="13">
    <source>
        <dbReference type="HAMAP-Rule" id="MF_00969"/>
    </source>
</evidence>
<evidence type="ECO:0000256" key="6">
    <source>
        <dbReference type="ARBA" id="ARBA00022806"/>
    </source>
</evidence>
<dbReference type="GO" id="GO:0016787">
    <property type="term" value="F:hydrolase activity"/>
    <property type="evidence" value="ECO:0007669"/>
    <property type="project" value="UniProtKB-KW"/>
</dbReference>
<dbReference type="Pfam" id="PF00271">
    <property type="entry name" value="Helicase_C"/>
    <property type="match status" value="1"/>
</dbReference>
<dbReference type="InterPro" id="IPR027417">
    <property type="entry name" value="P-loop_NTPase"/>
</dbReference>
<dbReference type="Gene3D" id="3.30.2060.10">
    <property type="entry name" value="Penicillin-binding protein 1b domain"/>
    <property type="match status" value="1"/>
</dbReference>
<dbReference type="GO" id="GO:0000716">
    <property type="term" value="P:transcription-coupled nucleotide-excision repair, DNA damage recognition"/>
    <property type="evidence" value="ECO:0007669"/>
    <property type="project" value="UniProtKB-UniRule"/>
</dbReference>
<dbReference type="NCBIfam" id="TIGR00580">
    <property type="entry name" value="mfd"/>
    <property type="match status" value="1"/>
</dbReference>
<feature type="region of interest" description="Disordered" evidence="14">
    <location>
        <begin position="272"/>
        <end position="300"/>
    </location>
</feature>
<dbReference type="InterPro" id="IPR037235">
    <property type="entry name" value="TRCF-like_C_D7"/>
</dbReference>
<dbReference type="SMART" id="SM00982">
    <property type="entry name" value="TRCF"/>
    <property type="match status" value="1"/>
</dbReference>
<gene>
    <name evidence="13 17" type="primary">mfd</name>
    <name evidence="17" type="ORF">IAA66_03775</name>
</gene>